<dbReference type="Proteomes" id="UP000230750">
    <property type="component" value="Unassembled WGS sequence"/>
</dbReference>
<reference evidence="1 2" key="1">
    <citation type="journal article" date="2017" name="PLoS Biol.">
        <title>The sea cucumber genome provides insights into morphological evolution and visceral regeneration.</title>
        <authorList>
            <person name="Zhang X."/>
            <person name="Sun L."/>
            <person name="Yuan J."/>
            <person name="Sun Y."/>
            <person name="Gao Y."/>
            <person name="Zhang L."/>
            <person name="Li S."/>
            <person name="Dai H."/>
            <person name="Hamel J.F."/>
            <person name="Liu C."/>
            <person name="Yu Y."/>
            <person name="Liu S."/>
            <person name="Lin W."/>
            <person name="Guo K."/>
            <person name="Jin S."/>
            <person name="Xu P."/>
            <person name="Storey K.B."/>
            <person name="Huan P."/>
            <person name="Zhang T."/>
            <person name="Zhou Y."/>
            <person name="Zhang J."/>
            <person name="Lin C."/>
            <person name="Li X."/>
            <person name="Xing L."/>
            <person name="Huo D."/>
            <person name="Sun M."/>
            <person name="Wang L."/>
            <person name="Mercier A."/>
            <person name="Li F."/>
            <person name="Yang H."/>
            <person name="Xiang J."/>
        </authorList>
    </citation>
    <scope>NUCLEOTIDE SEQUENCE [LARGE SCALE GENOMIC DNA]</scope>
    <source>
        <strain evidence="1">Shaxun</strain>
        <tissue evidence="1">Muscle</tissue>
    </source>
</reference>
<evidence type="ECO:0000313" key="1">
    <source>
        <dbReference type="EMBL" id="PIK40722.1"/>
    </source>
</evidence>
<name>A0A2G8JYA9_STIJA</name>
<gene>
    <name evidence="1" type="ORF">BSL78_22424</name>
</gene>
<organism evidence="1 2">
    <name type="scientific">Stichopus japonicus</name>
    <name type="common">Sea cucumber</name>
    <dbReference type="NCBI Taxonomy" id="307972"/>
    <lineage>
        <taxon>Eukaryota</taxon>
        <taxon>Metazoa</taxon>
        <taxon>Echinodermata</taxon>
        <taxon>Eleutherozoa</taxon>
        <taxon>Echinozoa</taxon>
        <taxon>Holothuroidea</taxon>
        <taxon>Aspidochirotacea</taxon>
        <taxon>Aspidochirotida</taxon>
        <taxon>Stichopodidae</taxon>
        <taxon>Apostichopus</taxon>
    </lineage>
</organism>
<sequence>MGELNWISVGAEFLNFSRIWVGQVGLFVDPYEMEIISSPVLDFNETITINKGESGVITLLMNIYEHSYTLQVNARIVAPVNSPVFHICKLGVRKTGDGYCLENSSPVQTFTEDMVTGYNTDAVFDFKEIIYGGQNGDMVSSLIVMDLHVYLPDVADVLPGETYAVHFDVYIDGTMHTVSDTFLAGGSVTPSESPLLPAFAITFPEIQDVFNYSPNELLQLNVAITFPVGVYRDISVEVSATGTGDPISLLSVETTQVGYNLGCFDTCQSFQPRNECPVATDVITMTQPVINHGLRCWKGDNDLSFNIFTRIPTVTLGLQTISVRVSVESTLAIADTFDVTVVDRITIPSNLPLISSDIDRDLLIDVANNHDTTVQLVLPPDTEFHYTLQVSSDVEWFVVKELNLTLMGNDLVGDLGALVQVDNFTGGMYTGSFDLGYVNNIALFPNETTTEDSTISFDVILGFMDGASVEDGQVANMTFAIIASDGAPTPTEDQAEILFTVTAVNLTEFNITHIETLYSKPKTSLVQILWPATASPSFVIKVATTKIVRTCTVCQCIVNPAYNSPCTLKIFRLVHYVERGKLNWL</sequence>
<dbReference type="AlphaFoldDB" id="A0A2G8JYA9"/>
<evidence type="ECO:0000313" key="2">
    <source>
        <dbReference type="Proteomes" id="UP000230750"/>
    </source>
</evidence>
<accession>A0A2G8JYA9</accession>
<keyword evidence="2" id="KW-1185">Reference proteome</keyword>
<dbReference type="EMBL" id="MRZV01001091">
    <property type="protein sequence ID" value="PIK40722.1"/>
    <property type="molecule type" value="Genomic_DNA"/>
</dbReference>
<proteinExistence type="predicted"/>
<comment type="caution">
    <text evidence="1">The sequence shown here is derived from an EMBL/GenBank/DDBJ whole genome shotgun (WGS) entry which is preliminary data.</text>
</comment>
<protein>
    <submittedName>
        <fullName evidence="1">Uncharacterized protein</fullName>
    </submittedName>
</protein>